<dbReference type="Pfam" id="PF14595">
    <property type="entry name" value="Thioredoxin_9"/>
    <property type="match status" value="1"/>
</dbReference>
<evidence type="ECO:0000313" key="2">
    <source>
        <dbReference type="Proteomes" id="UP000509568"/>
    </source>
</evidence>
<reference evidence="1 2" key="1">
    <citation type="submission" date="2020-06" db="EMBL/GenBank/DDBJ databases">
        <title>Pseudomonas eucalypticola sp. nov., an endophyte of Eucalyptus dunnii leaves with biocontrol ability of eucalyptus leaf blight.</title>
        <authorList>
            <person name="Liu Y."/>
            <person name="Song Z."/>
            <person name="Zeng H."/>
            <person name="Lu M."/>
            <person name="Wang X."/>
            <person name="Lian X."/>
            <person name="Zhang Q."/>
        </authorList>
    </citation>
    <scope>NUCLEOTIDE SEQUENCE [LARGE SCALE GENOMIC DNA]</scope>
    <source>
        <strain evidence="1 2">NP-1</strain>
    </source>
</reference>
<dbReference type="Gene3D" id="3.40.30.10">
    <property type="entry name" value="Glutaredoxin"/>
    <property type="match status" value="1"/>
</dbReference>
<dbReference type="Proteomes" id="UP000509568">
    <property type="component" value="Chromosome"/>
</dbReference>
<dbReference type="AlphaFoldDB" id="A0A7D5HNL7"/>
<sequence length="169" mass="18369">MSGYRELFEKGMGFAAFVATGLDAEQEGVSRAEQRMAATGFSEATRQRMAAVARDYYLLAAGEMWCPDCQVNLVALEALCAAQPRVRLAVISKARAEQQLRDRLGLPKVSIPLVVVLDAGFEPIGLFIERPQAVIQGDEQTLAAYKAAQMLDATLTDVLTIIESSNTSR</sequence>
<accession>A0A7D5HNL7</accession>
<keyword evidence="2" id="KW-1185">Reference proteome</keyword>
<protein>
    <submittedName>
        <fullName evidence="1">Thioredoxin family protein</fullName>
    </submittedName>
</protein>
<dbReference type="RefSeq" id="WP_158157811.1">
    <property type="nucleotide sequence ID" value="NZ_CP056030.1"/>
</dbReference>
<dbReference type="EMBL" id="CP056030">
    <property type="protein sequence ID" value="QKZ04568.1"/>
    <property type="molecule type" value="Genomic_DNA"/>
</dbReference>
<dbReference type="SUPFAM" id="SSF52833">
    <property type="entry name" value="Thioredoxin-like"/>
    <property type="match status" value="1"/>
</dbReference>
<proteinExistence type="predicted"/>
<organism evidence="1 2">
    <name type="scientific">Pseudomonas eucalypticola</name>
    <dbReference type="NCBI Taxonomy" id="2599595"/>
    <lineage>
        <taxon>Bacteria</taxon>
        <taxon>Pseudomonadati</taxon>
        <taxon>Pseudomonadota</taxon>
        <taxon>Gammaproteobacteria</taxon>
        <taxon>Pseudomonadales</taxon>
        <taxon>Pseudomonadaceae</taxon>
        <taxon>Pseudomonas</taxon>
    </lineage>
</organism>
<gene>
    <name evidence="1" type="ORF">HWQ56_12560</name>
</gene>
<name>A0A7D5HNL7_9PSED</name>
<dbReference type="InterPro" id="IPR036249">
    <property type="entry name" value="Thioredoxin-like_sf"/>
</dbReference>
<dbReference type="KEGG" id="pez:HWQ56_12560"/>
<evidence type="ECO:0000313" key="1">
    <source>
        <dbReference type="EMBL" id="QKZ04568.1"/>
    </source>
</evidence>